<protein>
    <submittedName>
        <fullName evidence="1">Uncharacterized protein</fullName>
    </submittedName>
</protein>
<evidence type="ECO:0000313" key="1">
    <source>
        <dbReference type="EMBL" id="KAI4802229.1"/>
    </source>
</evidence>
<reference evidence="1" key="1">
    <citation type="submission" date="2022-05" db="EMBL/GenBank/DDBJ databases">
        <title>Chromosome-level genome of Chaenocephalus aceratus.</title>
        <authorList>
            <person name="Park H."/>
        </authorList>
    </citation>
    <scope>NUCLEOTIDE SEQUENCE</scope>
    <source>
        <strain evidence="1">KU_202001</strain>
    </source>
</reference>
<gene>
    <name evidence="1" type="ORF">KUCAC02_020081</name>
</gene>
<name>A0ACB9VQZ9_CHAAC</name>
<keyword evidence="2" id="KW-1185">Reference proteome</keyword>
<sequence>MKDICLSSNEGSISDKDYIPETASSSDESSADEDCPPDSEANTDWDHLIATIRDSKPPHCKTAPTVSTKNCVEQQDTAATTSDKFQLHEYFIPDMASSSDNEPTTSNPQNLTTAVTESHYSERVTIESVANPKDSSCTLNNYCYVCNKPQSKIARHFKKHEKEQTEIAEAFMFPKHSKERKRLLEKLRNKGNYHHNQETMQNQSRPLKLKRRPRRSNVSLDANKYVHCVYCKGMFVRKELWRHMRRCPSKTVSDTEATGRAKVLVLADIAESTFSQAISPGLWKILGNMKQDEVASVSRNDFLILQLAQSLYNKHGSDSTKFEYIRQKVREMGRLLMSLRSKCFLFSFEDAVKPNNFYKVIEAVRDVAGYDEEKHCYLIPSLALKLGHSLKIGSIILCRAIAAEDELMIKASERFTQLCTKEWNELISHTALATLSKSKFNRPCTIPFTKDVQLLHQYLEKKSATAMENLQKNETSQSYAELARVTLAQIIIFNRRRAGEVSKMTLEAFMKRDQTELHEDIAVSLSPFEQKLAKHFSRVEIMGKRGRKVAILLNPEVVSATTLLADKRDVCNVHKDNPFLFG</sequence>
<proteinExistence type="predicted"/>
<comment type="caution">
    <text evidence="1">The sequence shown here is derived from an EMBL/GenBank/DDBJ whole genome shotgun (WGS) entry which is preliminary data.</text>
</comment>
<evidence type="ECO:0000313" key="2">
    <source>
        <dbReference type="Proteomes" id="UP001057452"/>
    </source>
</evidence>
<organism evidence="1 2">
    <name type="scientific">Chaenocephalus aceratus</name>
    <name type="common">Blackfin icefish</name>
    <name type="synonym">Chaenichthys aceratus</name>
    <dbReference type="NCBI Taxonomy" id="36190"/>
    <lineage>
        <taxon>Eukaryota</taxon>
        <taxon>Metazoa</taxon>
        <taxon>Chordata</taxon>
        <taxon>Craniata</taxon>
        <taxon>Vertebrata</taxon>
        <taxon>Euteleostomi</taxon>
        <taxon>Actinopterygii</taxon>
        <taxon>Neopterygii</taxon>
        <taxon>Teleostei</taxon>
        <taxon>Neoteleostei</taxon>
        <taxon>Acanthomorphata</taxon>
        <taxon>Eupercaria</taxon>
        <taxon>Perciformes</taxon>
        <taxon>Notothenioidei</taxon>
        <taxon>Channichthyidae</taxon>
        <taxon>Chaenocephalus</taxon>
    </lineage>
</organism>
<dbReference type="Proteomes" id="UP001057452">
    <property type="component" value="Chromosome 24"/>
</dbReference>
<dbReference type="EMBL" id="CM043808">
    <property type="protein sequence ID" value="KAI4802229.1"/>
    <property type="molecule type" value="Genomic_DNA"/>
</dbReference>
<accession>A0ACB9VQZ9</accession>